<dbReference type="EMBL" id="SVBY01000062">
    <property type="protein sequence ID" value="MBE6093201.1"/>
    <property type="molecule type" value="Genomic_DNA"/>
</dbReference>
<evidence type="ECO:0000256" key="1">
    <source>
        <dbReference type="ARBA" id="ARBA00004651"/>
    </source>
</evidence>
<dbReference type="InterPro" id="IPR011867">
    <property type="entry name" value="ModB_ABC"/>
</dbReference>
<name>A0A927ZRR8_SELRU</name>
<dbReference type="PROSITE" id="PS50928">
    <property type="entry name" value="ABC_TM1"/>
    <property type="match status" value="1"/>
</dbReference>
<evidence type="ECO:0000313" key="12">
    <source>
        <dbReference type="EMBL" id="MBE6093201.1"/>
    </source>
</evidence>
<keyword evidence="7 9" id="KW-1133">Transmembrane helix</keyword>
<proteinExistence type="inferred from homology"/>
<dbReference type="PANTHER" id="PTHR30183:SF3">
    <property type="entry name" value="MOLYBDENUM TRANSPORT SYSTEM PERMEASE PROTEIN MODB"/>
    <property type="match status" value="1"/>
</dbReference>
<comment type="similarity">
    <text evidence="2 10">Belongs to the binding-protein-dependent transport system permease family. CysTW subfamily.</text>
</comment>
<dbReference type="Proteomes" id="UP000761380">
    <property type="component" value="Unassembled WGS sequence"/>
</dbReference>
<evidence type="ECO:0000259" key="11">
    <source>
        <dbReference type="PROSITE" id="PS50928"/>
    </source>
</evidence>
<gene>
    <name evidence="12" type="primary">modB</name>
    <name evidence="12" type="ORF">E7201_08580</name>
</gene>
<dbReference type="InterPro" id="IPR035906">
    <property type="entry name" value="MetI-like_sf"/>
</dbReference>
<dbReference type="RefSeq" id="WP_303816344.1">
    <property type="nucleotide sequence ID" value="NZ_CAMOFN010000026.1"/>
</dbReference>
<feature type="transmembrane region" description="Helical" evidence="9">
    <location>
        <begin position="44"/>
        <end position="64"/>
    </location>
</feature>
<comment type="function">
    <text evidence="10">Part of the binding-protein-dependent transport system for molybdenum; probably responsible for the translocation of the substrate across the membrane.</text>
</comment>
<evidence type="ECO:0000256" key="3">
    <source>
        <dbReference type="ARBA" id="ARBA00022448"/>
    </source>
</evidence>
<protein>
    <recommendedName>
        <fullName evidence="10">Molybdenum transport system permease</fullName>
    </recommendedName>
</protein>
<evidence type="ECO:0000256" key="10">
    <source>
        <dbReference type="RuleBase" id="RU365097"/>
    </source>
</evidence>
<feature type="transmembrane region" description="Helical" evidence="9">
    <location>
        <begin position="6"/>
        <end position="32"/>
    </location>
</feature>
<evidence type="ECO:0000256" key="4">
    <source>
        <dbReference type="ARBA" id="ARBA00022475"/>
    </source>
</evidence>
<feature type="transmembrane region" description="Helical" evidence="9">
    <location>
        <begin position="143"/>
        <end position="165"/>
    </location>
</feature>
<keyword evidence="8 9" id="KW-0472">Membrane</keyword>
<dbReference type="CDD" id="cd06261">
    <property type="entry name" value="TM_PBP2"/>
    <property type="match status" value="1"/>
</dbReference>
<feature type="domain" description="ABC transmembrane type-1" evidence="11">
    <location>
        <begin position="7"/>
        <end position="211"/>
    </location>
</feature>
<sequence length="221" mass="24556">MLDWNPLIITLETAVTATTITFFIGIFLAYGVMRMHKGQGLMDAIITLPLILPPTVVGFLLLLLLGKRSFIGQALLQWDIHLVFTWPAAVIAAIVVSLPLMYRTTRGAFEQLDPNIIYAARTLGVSEWRIFWHILLPNTRQGILAGLVLSFARTIGEFGATIMFAGNIPGHTQTMSTAIYAAVQANDYALAEKWAAGIILFSLLFILSLNHWLNRQTRKAF</sequence>
<dbReference type="Gene3D" id="1.10.3720.10">
    <property type="entry name" value="MetI-like"/>
    <property type="match status" value="1"/>
</dbReference>
<accession>A0A927ZRR8</accession>
<keyword evidence="5 10" id="KW-0500">Molybdenum</keyword>
<keyword evidence="6 9" id="KW-0812">Transmembrane</keyword>
<evidence type="ECO:0000256" key="9">
    <source>
        <dbReference type="RuleBase" id="RU363032"/>
    </source>
</evidence>
<dbReference type="PANTHER" id="PTHR30183">
    <property type="entry name" value="MOLYBDENUM TRANSPORT SYSTEM PERMEASE PROTEIN MODB"/>
    <property type="match status" value="1"/>
</dbReference>
<dbReference type="Pfam" id="PF00528">
    <property type="entry name" value="BPD_transp_1"/>
    <property type="match status" value="1"/>
</dbReference>
<dbReference type="GO" id="GO:0015098">
    <property type="term" value="F:molybdate ion transmembrane transporter activity"/>
    <property type="evidence" value="ECO:0007669"/>
    <property type="project" value="UniProtKB-UniRule"/>
</dbReference>
<evidence type="ECO:0000256" key="6">
    <source>
        <dbReference type="ARBA" id="ARBA00022692"/>
    </source>
</evidence>
<evidence type="ECO:0000256" key="8">
    <source>
        <dbReference type="ARBA" id="ARBA00023136"/>
    </source>
</evidence>
<keyword evidence="4 10" id="KW-1003">Cell membrane</keyword>
<feature type="transmembrane region" description="Helical" evidence="9">
    <location>
        <begin position="84"/>
        <end position="102"/>
    </location>
</feature>
<feature type="transmembrane region" description="Helical" evidence="9">
    <location>
        <begin position="194"/>
        <end position="213"/>
    </location>
</feature>
<evidence type="ECO:0000256" key="5">
    <source>
        <dbReference type="ARBA" id="ARBA00022505"/>
    </source>
</evidence>
<dbReference type="SUPFAM" id="SSF161098">
    <property type="entry name" value="MetI-like"/>
    <property type="match status" value="1"/>
</dbReference>
<dbReference type="InterPro" id="IPR000515">
    <property type="entry name" value="MetI-like"/>
</dbReference>
<dbReference type="GO" id="GO:0005886">
    <property type="term" value="C:plasma membrane"/>
    <property type="evidence" value="ECO:0007669"/>
    <property type="project" value="UniProtKB-SubCell"/>
</dbReference>
<dbReference type="AlphaFoldDB" id="A0A927ZRR8"/>
<reference evidence="12" key="1">
    <citation type="submission" date="2019-04" db="EMBL/GenBank/DDBJ databases">
        <title>Evolution of Biomass-Degrading Anaerobic Consortia Revealed by Metagenomics.</title>
        <authorList>
            <person name="Peng X."/>
        </authorList>
    </citation>
    <scope>NUCLEOTIDE SEQUENCE</scope>
    <source>
        <strain evidence="12">SIG240</strain>
    </source>
</reference>
<evidence type="ECO:0000313" key="13">
    <source>
        <dbReference type="Proteomes" id="UP000761380"/>
    </source>
</evidence>
<comment type="subcellular location">
    <subcellularLocation>
        <location evidence="1 9">Cell membrane</location>
        <topology evidence="1 9">Multi-pass membrane protein</topology>
    </subcellularLocation>
</comment>
<comment type="caution">
    <text evidence="12">The sequence shown here is derived from an EMBL/GenBank/DDBJ whole genome shotgun (WGS) entry which is preliminary data.</text>
</comment>
<evidence type="ECO:0000256" key="2">
    <source>
        <dbReference type="ARBA" id="ARBA00007069"/>
    </source>
</evidence>
<keyword evidence="3 9" id="KW-0813">Transport</keyword>
<evidence type="ECO:0000256" key="7">
    <source>
        <dbReference type="ARBA" id="ARBA00022989"/>
    </source>
</evidence>
<organism evidence="12 13">
    <name type="scientific">Selenomonas ruminantium</name>
    <dbReference type="NCBI Taxonomy" id="971"/>
    <lineage>
        <taxon>Bacteria</taxon>
        <taxon>Bacillati</taxon>
        <taxon>Bacillota</taxon>
        <taxon>Negativicutes</taxon>
        <taxon>Selenomonadales</taxon>
        <taxon>Selenomonadaceae</taxon>
        <taxon>Selenomonas</taxon>
    </lineage>
</organism>
<dbReference type="NCBIfam" id="TIGR02141">
    <property type="entry name" value="modB_ABC"/>
    <property type="match status" value="1"/>
</dbReference>